<organism evidence="1 2">
    <name type="scientific">Nocardioides lianchengensis</name>
    <dbReference type="NCBI Taxonomy" id="1045774"/>
    <lineage>
        <taxon>Bacteria</taxon>
        <taxon>Bacillati</taxon>
        <taxon>Actinomycetota</taxon>
        <taxon>Actinomycetes</taxon>
        <taxon>Propionibacteriales</taxon>
        <taxon>Nocardioidaceae</taxon>
        <taxon>Nocardioides</taxon>
    </lineage>
</organism>
<accession>A0A1G6VBX2</accession>
<protein>
    <submittedName>
        <fullName evidence="1">Uncharacterized protein</fullName>
    </submittedName>
</protein>
<reference evidence="1 2" key="1">
    <citation type="submission" date="2016-10" db="EMBL/GenBank/DDBJ databases">
        <authorList>
            <person name="de Groot N.N."/>
        </authorList>
    </citation>
    <scope>NUCLEOTIDE SEQUENCE [LARGE SCALE GENOMIC DNA]</scope>
    <source>
        <strain evidence="1 2">CGMCC 4.6858</strain>
    </source>
</reference>
<sequence>MQQSGRTLTTIAGALVALGMLAYAVGVAISDPLSTGLGSLVLFSCASAALPLLAVGGAMWAIGARQASAPVRPS</sequence>
<evidence type="ECO:0000313" key="2">
    <source>
        <dbReference type="Proteomes" id="UP000199034"/>
    </source>
</evidence>
<keyword evidence="2" id="KW-1185">Reference proteome</keyword>
<dbReference type="AlphaFoldDB" id="A0A1G6VBX2"/>
<proteinExistence type="predicted"/>
<dbReference type="EMBL" id="FMZM01000008">
    <property type="protein sequence ID" value="SDD50893.1"/>
    <property type="molecule type" value="Genomic_DNA"/>
</dbReference>
<gene>
    <name evidence="1" type="ORF">SAMN05421872_108270</name>
</gene>
<name>A0A1G6VBX2_9ACTN</name>
<evidence type="ECO:0000313" key="1">
    <source>
        <dbReference type="EMBL" id="SDD50893.1"/>
    </source>
</evidence>
<dbReference type="Proteomes" id="UP000199034">
    <property type="component" value="Unassembled WGS sequence"/>
</dbReference>
<dbReference type="RefSeq" id="WP_090858305.1">
    <property type="nucleotide sequence ID" value="NZ_FMZM01000008.1"/>
</dbReference>